<evidence type="ECO:0000313" key="3">
    <source>
        <dbReference type="Proteomes" id="UP000332933"/>
    </source>
</evidence>
<organism evidence="2 3">
    <name type="scientific">Aphanomyces stellatus</name>
    <dbReference type="NCBI Taxonomy" id="120398"/>
    <lineage>
        <taxon>Eukaryota</taxon>
        <taxon>Sar</taxon>
        <taxon>Stramenopiles</taxon>
        <taxon>Oomycota</taxon>
        <taxon>Saprolegniomycetes</taxon>
        <taxon>Saprolegniales</taxon>
        <taxon>Verrucalvaceae</taxon>
        <taxon>Aphanomyces</taxon>
    </lineage>
</organism>
<dbReference type="AlphaFoldDB" id="A0A485LDU7"/>
<gene>
    <name evidence="2" type="primary">Aste57867_19140</name>
    <name evidence="1" type="ORF">As57867_019076</name>
    <name evidence="2" type="ORF">ASTE57867_19140</name>
</gene>
<dbReference type="Proteomes" id="UP000332933">
    <property type="component" value="Unassembled WGS sequence"/>
</dbReference>
<dbReference type="EMBL" id="CAADRA010006473">
    <property type="protein sequence ID" value="VFT95863.1"/>
    <property type="molecule type" value="Genomic_DNA"/>
</dbReference>
<proteinExistence type="predicted"/>
<sequence length="194" mass="21228">MRGVFEATEVVIPTSFVILSLDLTKSLPENVQEEFDSLFNFMCKKTIDFGKSVAKAMKSNSGDPMFLYLVDEVEGTPVIPSASEISVYPIRIDTQTPQFLAVVAPFLQAGLHLLHGIKTVTTLAKCIGIPNPTKPALDHAIQILGATKAESSVVDFNVVHSAVLAGSESPRLVQRIRGAALRELERFFYDHDPK</sequence>
<accession>A0A485LDU7</accession>
<protein>
    <submittedName>
        <fullName evidence="2">Aste57867_19140 protein</fullName>
    </submittedName>
</protein>
<keyword evidence="3" id="KW-1185">Reference proteome</keyword>
<name>A0A485LDU7_9STRA</name>
<dbReference type="EMBL" id="VJMH01006452">
    <property type="protein sequence ID" value="KAF0689413.1"/>
    <property type="molecule type" value="Genomic_DNA"/>
</dbReference>
<reference evidence="2 3" key="1">
    <citation type="submission" date="2019-03" db="EMBL/GenBank/DDBJ databases">
        <authorList>
            <person name="Gaulin E."/>
            <person name="Dumas B."/>
        </authorList>
    </citation>
    <scope>NUCLEOTIDE SEQUENCE [LARGE SCALE GENOMIC DNA]</scope>
    <source>
        <strain evidence="2">CBS 568.67</strain>
    </source>
</reference>
<evidence type="ECO:0000313" key="1">
    <source>
        <dbReference type="EMBL" id="KAF0689413.1"/>
    </source>
</evidence>
<reference evidence="1" key="2">
    <citation type="submission" date="2019-06" db="EMBL/GenBank/DDBJ databases">
        <title>Genomics analysis of Aphanomyces spp. identifies a new class of oomycete effector associated with host adaptation.</title>
        <authorList>
            <person name="Gaulin E."/>
        </authorList>
    </citation>
    <scope>NUCLEOTIDE SEQUENCE</scope>
    <source>
        <strain evidence="1">CBS 578.67</strain>
    </source>
</reference>
<evidence type="ECO:0000313" key="2">
    <source>
        <dbReference type="EMBL" id="VFT95863.1"/>
    </source>
</evidence>